<reference evidence="1" key="1">
    <citation type="submission" date="2023-10" db="EMBL/GenBank/DDBJ databases">
        <authorList>
            <person name="Domelevo Entfellner J.-B."/>
        </authorList>
    </citation>
    <scope>NUCLEOTIDE SEQUENCE</scope>
</reference>
<accession>A0AA86RP15</accession>
<gene>
    <name evidence="1" type="ORF">AYBTSS11_LOCUS2001</name>
</gene>
<dbReference type="Gramene" id="rna-AYBTSS11_LOCUS2001">
    <property type="protein sequence ID" value="CAJ1854364.1"/>
    <property type="gene ID" value="gene-AYBTSS11_LOCUS2001"/>
</dbReference>
<protein>
    <submittedName>
        <fullName evidence="1">Uncharacterized protein</fullName>
    </submittedName>
</protein>
<sequence>MQKLGYNQRHQWYPDGGMWMQNQSQEESHFYNEESWSSENNHHLKKHPAMDRYASDLSMHKQHSMLGGKFQESMHSDYGFGNGYAHYGGGVKLPYGGGGGSRFNSAGQHEYFSEETECESSYGTKMDEMKYQQNNWGAETCYANPYGNMNYRPKVQWAAKGV</sequence>
<dbReference type="EMBL" id="OY731398">
    <property type="protein sequence ID" value="CAJ1854364.1"/>
    <property type="molecule type" value="Genomic_DNA"/>
</dbReference>
<proteinExistence type="predicted"/>
<keyword evidence="2" id="KW-1185">Reference proteome</keyword>
<name>A0AA86RP15_9FABA</name>
<organism evidence="1 2">
    <name type="scientific">Sphenostylis stenocarpa</name>
    <dbReference type="NCBI Taxonomy" id="92480"/>
    <lineage>
        <taxon>Eukaryota</taxon>
        <taxon>Viridiplantae</taxon>
        <taxon>Streptophyta</taxon>
        <taxon>Embryophyta</taxon>
        <taxon>Tracheophyta</taxon>
        <taxon>Spermatophyta</taxon>
        <taxon>Magnoliopsida</taxon>
        <taxon>eudicotyledons</taxon>
        <taxon>Gunneridae</taxon>
        <taxon>Pentapetalae</taxon>
        <taxon>rosids</taxon>
        <taxon>fabids</taxon>
        <taxon>Fabales</taxon>
        <taxon>Fabaceae</taxon>
        <taxon>Papilionoideae</taxon>
        <taxon>50 kb inversion clade</taxon>
        <taxon>NPAAA clade</taxon>
        <taxon>indigoferoid/millettioid clade</taxon>
        <taxon>Phaseoleae</taxon>
        <taxon>Sphenostylis</taxon>
    </lineage>
</organism>
<dbReference type="Proteomes" id="UP001189624">
    <property type="component" value="Chromosome 1"/>
</dbReference>
<evidence type="ECO:0000313" key="1">
    <source>
        <dbReference type="EMBL" id="CAJ1854364.1"/>
    </source>
</evidence>
<evidence type="ECO:0000313" key="2">
    <source>
        <dbReference type="Proteomes" id="UP001189624"/>
    </source>
</evidence>
<dbReference type="AlphaFoldDB" id="A0AA86RP15"/>